<feature type="region of interest" description="Disordered" evidence="1">
    <location>
        <begin position="1"/>
        <end position="30"/>
    </location>
</feature>
<sequence length="266" mass="29194">MPGYGQGTQISRTGSSNSNSSSSNEVLGQSGYFPQQQYMVPQPMLSRTSQAGYYYYYQPAMVQMPQQAPLPQLAPAQHLAPLPQMLRPIQPLAMSPPAQPASRSNSNTSSGPQPVPRKARRGTGDGHLANPRMITTMWEDERTLCYQVEANGVSVVRRADNDMINGTKLLNVTKMTRGRQGRDPEGRESAYRGENRVHAPQGRVDPLRASVPHRRTGEDLRPLVPVVRQGHQGSAETDDADVYSPADARCKCRGRGLGPGYRCHAK</sequence>
<dbReference type="KEGG" id="kng:KNAG_0A07150"/>
<protein>
    <submittedName>
        <fullName evidence="2">Uncharacterized protein</fullName>
    </submittedName>
</protein>
<dbReference type="GO" id="GO:0045944">
    <property type="term" value="P:positive regulation of transcription by RNA polymerase II"/>
    <property type="evidence" value="ECO:0007669"/>
    <property type="project" value="TreeGrafter"/>
</dbReference>
<dbReference type="STRING" id="1071383.J7RFP7"/>
<dbReference type="PANTHER" id="PTHR47792">
    <property type="entry name" value="PROTEIN SOK2-RELATED"/>
    <property type="match status" value="1"/>
</dbReference>
<organism evidence="2 3">
    <name type="scientific">Huiozyma naganishii (strain ATCC MYA-139 / BCRC 22969 / CBS 8797 / KCTC 17520 / NBRC 10181 / NCYC 3082 / Yp74L-3)</name>
    <name type="common">Yeast</name>
    <name type="synonym">Kazachstania naganishii</name>
    <dbReference type="NCBI Taxonomy" id="1071383"/>
    <lineage>
        <taxon>Eukaryota</taxon>
        <taxon>Fungi</taxon>
        <taxon>Dikarya</taxon>
        <taxon>Ascomycota</taxon>
        <taxon>Saccharomycotina</taxon>
        <taxon>Saccharomycetes</taxon>
        <taxon>Saccharomycetales</taxon>
        <taxon>Saccharomycetaceae</taxon>
        <taxon>Huiozyma</taxon>
    </lineage>
</organism>
<feature type="compositionally biased region" description="Polar residues" evidence="1">
    <location>
        <begin position="101"/>
        <end position="112"/>
    </location>
</feature>
<accession>J7RFP7</accession>
<dbReference type="InterPro" id="IPR029790">
    <property type="entry name" value="EFG1/Phd1/StuA"/>
</dbReference>
<evidence type="ECO:0000313" key="3">
    <source>
        <dbReference type="Proteomes" id="UP000006310"/>
    </source>
</evidence>
<dbReference type="HOGENOM" id="CLU_1046078_0_0_1"/>
<gene>
    <name evidence="2" type="primary">KNAG0A07150</name>
    <name evidence="2" type="ordered locus">KNAG_0A07150</name>
</gene>
<feature type="compositionally biased region" description="Low complexity" evidence="1">
    <location>
        <begin position="15"/>
        <end position="24"/>
    </location>
</feature>
<dbReference type="PANTHER" id="PTHR47792:SF1">
    <property type="entry name" value="PROTEIN SOK2-RELATED"/>
    <property type="match status" value="1"/>
</dbReference>
<dbReference type="EMBL" id="HE978314">
    <property type="protein sequence ID" value="CCK68368.1"/>
    <property type="molecule type" value="Genomic_DNA"/>
</dbReference>
<dbReference type="Proteomes" id="UP000006310">
    <property type="component" value="Chromosome 1"/>
</dbReference>
<dbReference type="OrthoDB" id="5407653at2759"/>
<dbReference type="GO" id="GO:0043565">
    <property type="term" value="F:sequence-specific DNA binding"/>
    <property type="evidence" value="ECO:0007669"/>
    <property type="project" value="TreeGrafter"/>
</dbReference>
<dbReference type="GO" id="GO:0003700">
    <property type="term" value="F:DNA-binding transcription factor activity"/>
    <property type="evidence" value="ECO:0007669"/>
    <property type="project" value="TreeGrafter"/>
</dbReference>
<dbReference type="InterPro" id="IPR036887">
    <property type="entry name" value="HTH_APSES_sf"/>
</dbReference>
<name>J7RFP7_HUIN7</name>
<feature type="region of interest" description="Disordered" evidence="1">
    <location>
        <begin position="91"/>
        <end position="130"/>
    </location>
</feature>
<reference evidence="3" key="2">
    <citation type="submission" date="2012-08" db="EMBL/GenBank/DDBJ databases">
        <title>Genome sequence of Kazachstania naganishii.</title>
        <authorList>
            <person name="Gordon J.L."/>
            <person name="Armisen D."/>
            <person name="Proux-Wera E."/>
            <person name="OhEigeartaigh S.S."/>
            <person name="Byrne K.P."/>
            <person name="Wolfe K.H."/>
        </authorList>
    </citation>
    <scope>NUCLEOTIDE SEQUENCE [LARGE SCALE GENOMIC DNA]</scope>
    <source>
        <strain evidence="3">ATCC MYA-139 / BCRC 22969 / CBS 8797 / CCRC 22969 / KCTC 17520 / NBRC 10181 / NCYC 3082</strain>
    </source>
</reference>
<dbReference type="AlphaFoldDB" id="J7RFP7"/>
<keyword evidence="3" id="KW-1185">Reference proteome</keyword>
<dbReference type="SUPFAM" id="SSF54616">
    <property type="entry name" value="DNA-binding domain of Mlu1-box binding protein MBP1"/>
    <property type="match status" value="1"/>
</dbReference>
<proteinExistence type="predicted"/>
<evidence type="ECO:0000313" key="2">
    <source>
        <dbReference type="EMBL" id="CCK68368.1"/>
    </source>
</evidence>
<reference evidence="2 3" key="1">
    <citation type="journal article" date="2011" name="Proc. Natl. Acad. Sci. U.S.A.">
        <title>Evolutionary erosion of yeast sex chromosomes by mating-type switching accidents.</title>
        <authorList>
            <person name="Gordon J.L."/>
            <person name="Armisen D."/>
            <person name="Proux-Wera E."/>
            <person name="Oheigeartaigh S.S."/>
            <person name="Byrne K.P."/>
            <person name="Wolfe K.H."/>
        </authorList>
    </citation>
    <scope>NUCLEOTIDE SEQUENCE [LARGE SCALE GENOMIC DNA]</scope>
    <source>
        <strain evidence="3">ATCC MYA-139 / BCRC 22969 / CBS 8797 / CCRC 22969 / KCTC 17520 / NBRC 10181 / NCYC 3082</strain>
    </source>
</reference>
<dbReference type="Gene3D" id="3.10.260.10">
    <property type="entry name" value="Transcription regulator HTH, APSES-type DNA-binding domain"/>
    <property type="match status" value="1"/>
</dbReference>
<evidence type="ECO:0000256" key="1">
    <source>
        <dbReference type="SAM" id="MobiDB-lite"/>
    </source>
</evidence>
<dbReference type="GO" id="GO:0005634">
    <property type="term" value="C:nucleus"/>
    <property type="evidence" value="ECO:0007669"/>
    <property type="project" value="TreeGrafter"/>
</dbReference>
<dbReference type="RefSeq" id="XP_022462614.1">
    <property type="nucleotide sequence ID" value="XM_022611179.1"/>
</dbReference>
<dbReference type="GeneID" id="34524003"/>